<reference evidence="2" key="1">
    <citation type="submission" date="2024-05" db="EMBL/GenBank/DDBJ databases">
        <title>Whole genome shotgun sequence of Streptomyces violascens NBRC 12920.</title>
        <authorList>
            <person name="Komaki H."/>
            <person name="Tamura T."/>
        </authorList>
    </citation>
    <scope>NUCLEOTIDE SEQUENCE</scope>
    <source>
        <strain evidence="2">NBRC 12920</strain>
    </source>
</reference>
<feature type="signal peptide" evidence="1">
    <location>
        <begin position="1"/>
        <end position="28"/>
    </location>
</feature>
<feature type="chain" id="PRO_5045912583" description="Septum formation-related domain-containing protein" evidence="1">
    <location>
        <begin position="29"/>
        <end position="410"/>
    </location>
</feature>
<evidence type="ECO:0008006" key="4">
    <source>
        <dbReference type="Google" id="ProtNLM"/>
    </source>
</evidence>
<evidence type="ECO:0000313" key="2">
    <source>
        <dbReference type="EMBL" id="GHI43300.1"/>
    </source>
</evidence>
<evidence type="ECO:0000313" key="3">
    <source>
        <dbReference type="Proteomes" id="UP001050808"/>
    </source>
</evidence>
<dbReference type="Proteomes" id="UP001050808">
    <property type="component" value="Unassembled WGS sequence"/>
</dbReference>
<name>A0ABQ3R1B0_9ACTN</name>
<dbReference type="EMBL" id="BNDY01000020">
    <property type="protein sequence ID" value="GHI43300.1"/>
    <property type="molecule type" value="Genomic_DNA"/>
</dbReference>
<keyword evidence="1" id="KW-0732">Signal</keyword>
<dbReference type="RefSeq" id="WP_189963018.1">
    <property type="nucleotide sequence ID" value="NZ_BMUA01000007.1"/>
</dbReference>
<organism evidence="2 3">
    <name type="scientific">Streptomyces violascens</name>
    <dbReference type="NCBI Taxonomy" id="67381"/>
    <lineage>
        <taxon>Bacteria</taxon>
        <taxon>Bacillati</taxon>
        <taxon>Actinomycetota</taxon>
        <taxon>Actinomycetes</taxon>
        <taxon>Kitasatosporales</taxon>
        <taxon>Streptomycetaceae</taxon>
        <taxon>Streptomyces</taxon>
    </lineage>
</organism>
<accession>A0ABQ3R1B0</accession>
<proteinExistence type="predicted"/>
<dbReference type="PROSITE" id="PS51257">
    <property type="entry name" value="PROKAR_LIPOPROTEIN"/>
    <property type="match status" value="1"/>
</dbReference>
<comment type="caution">
    <text evidence="2">The sequence shown here is derived from an EMBL/GenBank/DDBJ whole genome shotgun (WGS) entry which is preliminary data.</text>
</comment>
<sequence>MRTRTAAAGAATALGVLLLAACGPSAPAAKPAAPSASSTHPVFSKPLDARPYAALGRTKAAKNATFTQTVTFSAKGADAVLKTTGKLDFDGGRADGSLGWTVGEGFPEEAAKALGNVDTHRRRTDQAARLVIDRQRIDYRSATAGYWLRYDAADVFEFDPTENTANTIKTRRGGEAAFGGTLLEVVSNVKEVKEEVLPDGGRRYRTGLEARAAYGLLHSTVTEEGLSGTNPRTRVPLTVSADASGRITSAETDLSPLLSKDPDSSLAGVQGLSVKLTLNGYGTSVPATVPATDKVIPAGGSVVLLTTAKAGDCVDFGTGMPAQGYVVKADCGPPHDARVFAREALPGGGFPGSARVKEKVGAACRSAYDEIPSAWRAESVEPGKMWYQSPSEGGWNFAAKRFGMCYVLSR</sequence>
<protein>
    <recommendedName>
        <fullName evidence="4">Septum formation-related domain-containing protein</fullName>
    </recommendedName>
</protein>
<keyword evidence="3" id="KW-1185">Reference proteome</keyword>
<evidence type="ECO:0000256" key="1">
    <source>
        <dbReference type="SAM" id="SignalP"/>
    </source>
</evidence>
<gene>
    <name evidence="2" type="ORF">Sviol_77080</name>
</gene>